<dbReference type="EMBL" id="ATAM02000010">
    <property type="protein sequence ID" value="KAL0243581.1"/>
    <property type="molecule type" value="Genomic_DNA"/>
</dbReference>
<dbReference type="RefSeq" id="XP_066611948.1">
    <property type="nucleotide sequence ID" value="XM_066760002.1"/>
</dbReference>
<keyword evidence="9" id="KW-1185">Reference proteome</keyword>
<protein>
    <recommendedName>
        <fullName evidence="7">Zn(2)-C6 fungal-type domain-containing protein</fullName>
    </recommendedName>
</protein>
<keyword evidence="2" id="KW-0805">Transcription regulation</keyword>
<keyword evidence="4" id="KW-0804">Transcription</keyword>
<evidence type="ECO:0000256" key="5">
    <source>
        <dbReference type="ARBA" id="ARBA00023242"/>
    </source>
</evidence>
<dbReference type="Proteomes" id="UP000054399">
    <property type="component" value="Unassembled WGS sequence"/>
</dbReference>
<dbReference type="SUPFAM" id="SSF57701">
    <property type="entry name" value="Zn2/Cys6 DNA-binding domain"/>
    <property type="match status" value="1"/>
</dbReference>
<dbReference type="SMART" id="SM00066">
    <property type="entry name" value="GAL4"/>
    <property type="match status" value="1"/>
</dbReference>
<name>A0ABR3BLA8_9TREE</name>
<reference evidence="8 9" key="2">
    <citation type="submission" date="2024-01" db="EMBL/GenBank/DDBJ databases">
        <title>Comparative genomics of Cryptococcus and Kwoniella reveals pathogenesis evolution and contrasting modes of karyotype evolution via chromosome fusion or intercentromeric recombination.</title>
        <authorList>
            <person name="Coelho M.A."/>
            <person name="David-Palma M."/>
            <person name="Shea T."/>
            <person name="Bowers K."/>
            <person name="Mcginley-Smith S."/>
            <person name="Mohammad A.W."/>
            <person name="Gnirke A."/>
            <person name="Yurkov A.M."/>
            <person name="Nowrousian M."/>
            <person name="Sun S."/>
            <person name="Cuomo C.A."/>
            <person name="Heitman J."/>
        </authorList>
    </citation>
    <scope>NUCLEOTIDE SEQUENCE [LARGE SCALE GENOMIC DNA]</scope>
    <source>
        <strain evidence="8 9">IND107</strain>
    </source>
</reference>
<evidence type="ECO:0000256" key="6">
    <source>
        <dbReference type="SAM" id="MobiDB-lite"/>
    </source>
</evidence>
<evidence type="ECO:0000313" key="8">
    <source>
        <dbReference type="EMBL" id="KAL0243581.1"/>
    </source>
</evidence>
<organism evidence="8 9">
    <name type="scientific">Cryptococcus tetragattii IND107</name>
    <dbReference type="NCBI Taxonomy" id="1296105"/>
    <lineage>
        <taxon>Eukaryota</taxon>
        <taxon>Fungi</taxon>
        <taxon>Dikarya</taxon>
        <taxon>Basidiomycota</taxon>
        <taxon>Agaricomycotina</taxon>
        <taxon>Tremellomycetes</taxon>
        <taxon>Tremellales</taxon>
        <taxon>Cryptococcaceae</taxon>
        <taxon>Cryptococcus</taxon>
        <taxon>Cryptococcus gattii species complex</taxon>
    </lineage>
</organism>
<dbReference type="PROSITE" id="PS00463">
    <property type="entry name" value="ZN2_CY6_FUNGAL_1"/>
    <property type="match status" value="1"/>
</dbReference>
<dbReference type="InterPro" id="IPR051127">
    <property type="entry name" value="Fungal_SecMet_Regulators"/>
</dbReference>
<dbReference type="CDD" id="cd12148">
    <property type="entry name" value="fungal_TF_MHR"/>
    <property type="match status" value="1"/>
</dbReference>
<sequence>MQQPDKSSSWQHQEAPNIQNFPSSSDWYPDSLQEDGWTTSPNIMTPQTEHMSQAPLGSDLSYDGTERRSSDGSPLYSAYRSESQGAMHDQSSAASMASATGSEFQRRSIANNPQSTQTPQDSDPGIQPPKTSLTTEATLKRGMACKFCRRRKLRCSAERPKCSSCVKYKQECEYRTAEKPVSKEHRAQSQTGGALPFSQQNLSHGFRSSLNAQSMGAIASDSTHFSQQQRVISAPSSYSVNQPWQSVASRQPVVDPNYLVQTPTYSFSTPQMMPQIFNNAFDPDLPFSTYPQQSYMPGVPIHGSASSSTQSPLIYVSQQPTVNPAMSSDLTVPIAQRENIGLGFPTPVNSRDSQVTVQSAYHFPSVPTLSPLDISPTTYPQTDPTIFPNTMAGLPQTSVSPEANDKSSASASASAPASTSGPSRLAILPDLSDNVTYRRTSNSDPKAEGIDPVDSISDRLGEFLFSDGESPATIETISSKEESEWQKRRRTGKGQTAQWVAGGKTLEEAPNRTSLLLNRAEFDGLKDEHRNLLLDCFLAHVRLFFEMSIPRFRYRLTFTDKRRPSPALLNAMYLWATRLSQAPNSVSMEDRFFTEACRHLDAAAANNDRLIDAIRAAMLLSAYTYTNNRHHEGWLVAGIAVRLVLSTGIHRIPSLTFRPAPPRNPLLRNRSYLLPPPEDSIELAERVHAFWCVYSVERCGALATGFPSSISDDDILTPFGLPLDDISSQNVTSGDDITIRDLYRNGSVSASEHDSWYVRWIKAVTILERASKLAFLEAEEDSDYSRAWAEYFSVLGTPDAQSASPPPLYLNQPKYRNPKSYRDCLFALNKLKENLGVDGMSILERKKLADVEGAELVFGTKQILLHHHFFATDMLLHDINSANADNSVAMQAARQSVDLFRCFPQLPSYEVDAEVILVWCMVAKCLIKELDRFSRLGDVISCKTVSDDVDIIISELYRVSEVMPMSRTQAKAMEEMKKMALASQHV</sequence>
<gene>
    <name evidence="8" type="ORF">I308_105548</name>
</gene>
<dbReference type="SMART" id="SM00906">
    <property type="entry name" value="Fungal_trans"/>
    <property type="match status" value="1"/>
</dbReference>
<keyword evidence="3" id="KW-0238">DNA-binding</keyword>
<evidence type="ECO:0000313" key="9">
    <source>
        <dbReference type="Proteomes" id="UP000054399"/>
    </source>
</evidence>
<evidence type="ECO:0000259" key="7">
    <source>
        <dbReference type="PROSITE" id="PS50048"/>
    </source>
</evidence>
<proteinExistence type="predicted"/>
<keyword evidence="1" id="KW-0479">Metal-binding</keyword>
<comment type="caution">
    <text evidence="8">The sequence shown here is derived from an EMBL/GenBank/DDBJ whole genome shotgun (WGS) entry which is preliminary data.</text>
</comment>
<accession>A0ABR3BLA8</accession>
<dbReference type="PANTHER" id="PTHR47424">
    <property type="entry name" value="REGULATORY PROTEIN GAL4"/>
    <property type="match status" value="1"/>
</dbReference>
<feature type="compositionally biased region" description="Low complexity" evidence="6">
    <location>
        <begin position="407"/>
        <end position="423"/>
    </location>
</feature>
<evidence type="ECO:0000256" key="1">
    <source>
        <dbReference type="ARBA" id="ARBA00022723"/>
    </source>
</evidence>
<feature type="region of interest" description="Disordered" evidence="6">
    <location>
        <begin position="1"/>
        <end position="133"/>
    </location>
</feature>
<dbReference type="PROSITE" id="PS50048">
    <property type="entry name" value="ZN2_CY6_FUNGAL_2"/>
    <property type="match status" value="1"/>
</dbReference>
<dbReference type="InterPro" id="IPR001138">
    <property type="entry name" value="Zn2Cys6_DnaBD"/>
</dbReference>
<dbReference type="Pfam" id="PF00172">
    <property type="entry name" value="Zn_clus"/>
    <property type="match status" value="1"/>
</dbReference>
<evidence type="ECO:0000256" key="4">
    <source>
        <dbReference type="ARBA" id="ARBA00023163"/>
    </source>
</evidence>
<reference evidence="9" key="1">
    <citation type="submission" date="2015-01" db="EMBL/GenBank/DDBJ databases">
        <title>The Genome Sequence of Cryptococcus gattii MMRL2647.</title>
        <authorList>
            <consortium name="The Broad Institute Genomics Platform"/>
            <person name="Cuomo C."/>
            <person name="Litvintseva A."/>
            <person name="Chen Y."/>
            <person name="Heitman J."/>
            <person name="Sun S."/>
            <person name="Springer D."/>
            <person name="Dromer F."/>
            <person name="Young S."/>
            <person name="Zeng Q."/>
            <person name="Gargeya S."/>
            <person name="Abouelleil A."/>
            <person name="Alvarado L."/>
            <person name="Chapman S.B."/>
            <person name="Gainer-Dewar J."/>
            <person name="Goldberg J."/>
            <person name="Griggs A."/>
            <person name="Gujja S."/>
            <person name="Hansen M."/>
            <person name="Howarth C."/>
            <person name="Imamovic A."/>
            <person name="Larimer J."/>
            <person name="Murphy C."/>
            <person name="Naylor J."/>
            <person name="Pearson M."/>
            <person name="Priest M."/>
            <person name="Roberts A."/>
            <person name="Saif S."/>
            <person name="Shea T."/>
            <person name="Sykes S."/>
            <person name="Wortman J."/>
            <person name="Nusbaum C."/>
            <person name="Birren B."/>
        </authorList>
    </citation>
    <scope>NUCLEOTIDE SEQUENCE [LARGE SCALE GENOMIC DNA]</scope>
    <source>
        <strain evidence="9">IND107</strain>
    </source>
</reference>
<feature type="compositionally biased region" description="Polar residues" evidence="6">
    <location>
        <begin position="100"/>
        <end position="121"/>
    </location>
</feature>
<dbReference type="Gene3D" id="4.10.240.10">
    <property type="entry name" value="Zn(2)-C6 fungal-type DNA-binding domain"/>
    <property type="match status" value="1"/>
</dbReference>
<dbReference type="InterPro" id="IPR007219">
    <property type="entry name" value="XnlR_reg_dom"/>
</dbReference>
<feature type="compositionally biased region" description="Polar residues" evidence="6">
    <location>
        <begin position="1"/>
        <end position="26"/>
    </location>
</feature>
<keyword evidence="5" id="KW-0539">Nucleus</keyword>
<feature type="compositionally biased region" description="Polar residues" evidence="6">
    <location>
        <begin position="433"/>
        <end position="444"/>
    </location>
</feature>
<feature type="domain" description="Zn(2)-C6 fungal-type" evidence="7">
    <location>
        <begin position="144"/>
        <end position="174"/>
    </location>
</feature>
<evidence type="ECO:0000256" key="2">
    <source>
        <dbReference type="ARBA" id="ARBA00023015"/>
    </source>
</evidence>
<dbReference type="PANTHER" id="PTHR47424:SF3">
    <property type="entry name" value="REGULATORY PROTEIN GAL4"/>
    <property type="match status" value="1"/>
</dbReference>
<dbReference type="InterPro" id="IPR036864">
    <property type="entry name" value="Zn2-C6_fun-type_DNA-bd_sf"/>
</dbReference>
<feature type="compositionally biased region" description="Polar residues" evidence="6">
    <location>
        <begin position="36"/>
        <end position="51"/>
    </location>
</feature>
<evidence type="ECO:0000256" key="3">
    <source>
        <dbReference type="ARBA" id="ARBA00023125"/>
    </source>
</evidence>
<dbReference type="GeneID" id="91992403"/>
<dbReference type="Pfam" id="PF04082">
    <property type="entry name" value="Fungal_trans"/>
    <property type="match status" value="1"/>
</dbReference>
<feature type="region of interest" description="Disordered" evidence="6">
    <location>
        <begin position="371"/>
        <end position="453"/>
    </location>
</feature>
<dbReference type="CDD" id="cd00067">
    <property type="entry name" value="GAL4"/>
    <property type="match status" value="1"/>
</dbReference>
<feature type="compositionally biased region" description="Polar residues" evidence="6">
    <location>
        <begin position="375"/>
        <end position="388"/>
    </location>
</feature>